<dbReference type="InParanoid" id="Q4UD77"/>
<organism evidence="4 5">
    <name type="scientific">Theileria annulata</name>
    <dbReference type="NCBI Taxonomy" id="5874"/>
    <lineage>
        <taxon>Eukaryota</taxon>
        <taxon>Sar</taxon>
        <taxon>Alveolata</taxon>
        <taxon>Apicomplexa</taxon>
        <taxon>Aconoidasida</taxon>
        <taxon>Piroplasmida</taxon>
        <taxon>Theileriidae</taxon>
        <taxon>Theileria</taxon>
    </lineage>
</organism>
<keyword evidence="2" id="KW-0472">Membrane</keyword>
<feature type="compositionally biased region" description="Low complexity" evidence="1">
    <location>
        <begin position="221"/>
        <end position="236"/>
    </location>
</feature>
<keyword evidence="3" id="KW-0732">Signal</keyword>
<feature type="compositionally biased region" description="Acidic residues" evidence="1">
    <location>
        <begin position="257"/>
        <end position="270"/>
    </location>
</feature>
<protein>
    <submittedName>
        <fullName evidence="4">Theileria-specific sub-telomeric protein, SVSP family, putative</fullName>
    </submittedName>
</protein>
<feature type="region of interest" description="Disordered" evidence="1">
    <location>
        <begin position="30"/>
        <end position="58"/>
    </location>
</feature>
<reference evidence="4 5" key="1">
    <citation type="journal article" date="2005" name="Science">
        <title>Genome of the host-cell transforming parasite Theileria annulata compared with T. parva.</title>
        <authorList>
            <person name="Pain A."/>
            <person name="Renauld H."/>
            <person name="Berriman M."/>
            <person name="Murphy L."/>
            <person name="Yeats C.A."/>
            <person name="Weir W."/>
            <person name="Kerhornou A."/>
            <person name="Aslett M."/>
            <person name="Bishop R."/>
            <person name="Bouchier C."/>
            <person name="Cochet M."/>
            <person name="Coulson R.M.R."/>
            <person name="Cronin A."/>
            <person name="de Villiers E.P."/>
            <person name="Fraser A."/>
            <person name="Fosker N."/>
            <person name="Gardner M."/>
            <person name="Goble A."/>
            <person name="Griffiths-Jones S."/>
            <person name="Harris D.E."/>
            <person name="Katzer F."/>
            <person name="Larke N."/>
            <person name="Lord A."/>
            <person name="Maser P."/>
            <person name="McKellar S."/>
            <person name="Mooney P."/>
            <person name="Morton F."/>
            <person name="Nene V."/>
            <person name="O'Neil S."/>
            <person name="Price C."/>
            <person name="Quail M.A."/>
            <person name="Rabbinowitsch E."/>
            <person name="Rawlings N.D."/>
            <person name="Rutter S."/>
            <person name="Saunders D."/>
            <person name="Seeger K."/>
            <person name="Shah T."/>
            <person name="Squares R."/>
            <person name="Squares S."/>
            <person name="Tivey A."/>
            <person name="Walker A.R."/>
            <person name="Woodward J."/>
            <person name="Dobbelaere D.A.E."/>
            <person name="Langsley G."/>
            <person name="Rajandream M.A."/>
            <person name="McKeever D."/>
            <person name="Shiels B."/>
            <person name="Tait A."/>
            <person name="Barrell B.G."/>
            <person name="Hall N."/>
        </authorList>
    </citation>
    <scope>NUCLEOTIDE SEQUENCE [LARGE SCALE GENOMIC DNA]</scope>
    <source>
        <strain evidence="5">Ankara</strain>
    </source>
</reference>
<dbReference type="EMBL" id="CR940348">
    <property type="protein sequence ID" value="CAI74962.1"/>
    <property type="molecule type" value="Genomic_DNA"/>
</dbReference>
<proteinExistence type="predicted"/>
<feature type="compositionally biased region" description="Acidic residues" evidence="1">
    <location>
        <begin position="284"/>
        <end position="301"/>
    </location>
</feature>
<feature type="transmembrane region" description="Helical" evidence="2">
    <location>
        <begin position="496"/>
        <end position="516"/>
    </location>
</feature>
<evidence type="ECO:0000256" key="2">
    <source>
        <dbReference type="SAM" id="Phobius"/>
    </source>
</evidence>
<name>Q4UD77_THEAN</name>
<dbReference type="KEGG" id="tan:TA11390"/>
<evidence type="ECO:0000313" key="4">
    <source>
        <dbReference type="EMBL" id="CAI74962.1"/>
    </source>
</evidence>
<feature type="compositionally biased region" description="Pro residues" evidence="1">
    <location>
        <begin position="109"/>
        <end position="119"/>
    </location>
</feature>
<dbReference type="eggNOG" id="ENOG502QSYS">
    <property type="taxonomic scope" value="Eukaryota"/>
</dbReference>
<dbReference type="GeneID" id="3861764"/>
<sequence>MNKYDIYFCIFIFILIECVHSQDKNFYKTEPINEENEETNEPTDITEHTDESTHPSIVLGYDNYVPQPTTHQSEYPIDYEQHVYEQYFYDYGASGYYTGYEQEPSQPVNIPPPEQPTEPEPSYQPTQQYYPEPYQQYQGYLPYQPYKDGEYNQFPITHLEYMPYYIPEQEPIFYYVPTSEFPNQPQQIPLPETVPDIYNPQHILQPSGYQHFEPTESQPQEPITESGPSESGPSESEPTDDEENNFDTIVKELEKLIDDDETDDQADDPTVESVEYGNTNTDGNDSEDENFEVKENDEESTVPELSKEESSVEKYTGDPKDKTVYGIADPVKECKKINLFKRDSCGHFVSMVWPGEFEKIEDRYIIKWKNFNHLEAVRCDDSFVWKRGPSEPRPVSLAYHKTDSCFIFGYESEFVLIKWIKVKWSKKARKLPEYIKFYTIDSEGNDVELTRNDYTVEVNIKKNIRYKLNDCKCTKIIVRNMVVWENKYDNNYPTSVMYILSTNVLIFFNNVILSFGKRHGKYVLMKTINK</sequence>
<feature type="signal peptide" evidence="3">
    <location>
        <begin position="1"/>
        <end position="21"/>
    </location>
</feature>
<evidence type="ECO:0000256" key="1">
    <source>
        <dbReference type="SAM" id="MobiDB-lite"/>
    </source>
</evidence>
<dbReference type="AlphaFoldDB" id="Q4UD77"/>
<gene>
    <name evidence="4" type="ORF">TA11390</name>
</gene>
<dbReference type="RefSeq" id="XP_952694.1">
    <property type="nucleotide sequence ID" value="XM_947601.1"/>
</dbReference>
<feature type="chain" id="PRO_5004244938" evidence="3">
    <location>
        <begin position="22"/>
        <end position="530"/>
    </location>
</feature>
<feature type="region of interest" description="Disordered" evidence="1">
    <location>
        <begin position="185"/>
        <end position="318"/>
    </location>
</feature>
<feature type="compositionally biased region" description="Acidic residues" evidence="1">
    <location>
        <begin position="32"/>
        <end position="41"/>
    </location>
</feature>
<feature type="compositionally biased region" description="Basic and acidic residues" evidence="1">
    <location>
        <begin position="305"/>
        <end position="318"/>
    </location>
</feature>
<dbReference type="Proteomes" id="UP000001950">
    <property type="component" value="Chromosome 2"/>
</dbReference>
<feature type="region of interest" description="Disordered" evidence="1">
    <location>
        <begin position="100"/>
        <end position="127"/>
    </location>
</feature>
<evidence type="ECO:0000256" key="3">
    <source>
        <dbReference type="SAM" id="SignalP"/>
    </source>
</evidence>
<keyword evidence="2" id="KW-0812">Transmembrane</keyword>
<keyword evidence="5" id="KW-1185">Reference proteome</keyword>
<accession>Q4UD77</accession>
<dbReference type="VEuPathDB" id="PiroplasmaDB:TA11390"/>
<keyword evidence="2" id="KW-1133">Transmembrane helix</keyword>
<evidence type="ECO:0000313" key="5">
    <source>
        <dbReference type="Proteomes" id="UP000001950"/>
    </source>
</evidence>